<evidence type="ECO:0000313" key="2">
    <source>
        <dbReference type="EMBL" id="SAM06707.1"/>
    </source>
</evidence>
<reference evidence="2" key="1">
    <citation type="submission" date="2016-04" db="EMBL/GenBank/DDBJ databases">
        <authorList>
            <person name="Evans L.H."/>
            <person name="Alamgir A."/>
            <person name="Owens N."/>
            <person name="Weber N.D."/>
            <person name="Virtaneva K."/>
            <person name="Barbian K."/>
            <person name="Babar A."/>
            <person name="Rosenke K."/>
        </authorList>
    </citation>
    <scope>NUCLEOTIDE SEQUENCE [LARGE SCALE GENOMIC DNA]</scope>
    <source>
        <strain evidence="2">CBS 101.48</strain>
    </source>
</reference>
<evidence type="ECO:0000313" key="3">
    <source>
        <dbReference type="Proteomes" id="UP000078561"/>
    </source>
</evidence>
<feature type="compositionally biased region" description="Basic residues" evidence="1">
    <location>
        <begin position="83"/>
        <end position="99"/>
    </location>
</feature>
<dbReference type="InParanoid" id="A0A168REZ1"/>
<name>A0A168REZ1_ABSGL</name>
<evidence type="ECO:0000256" key="1">
    <source>
        <dbReference type="SAM" id="MobiDB-lite"/>
    </source>
</evidence>
<accession>A0A168REZ1</accession>
<feature type="region of interest" description="Disordered" evidence="1">
    <location>
        <begin position="83"/>
        <end position="105"/>
    </location>
</feature>
<dbReference type="EMBL" id="LT554635">
    <property type="protein sequence ID" value="SAM06707.1"/>
    <property type="molecule type" value="Genomic_DNA"/>
</dbReference>
<proteinExistence type="predicted"/>
<gene>
    <name evidence="2" type="primary">ABSGL_12483.1 scaffold 12955</name>
</gene>
<organism evidence="2">
    <name type="scientific">Absidia glauca</name>
    <name type="common">Pin mould</name>
    <dbReference type="NCBI Taxonomy" id="4829"/>
    <lineage>
        <taxon>Eukaryota</taxon>
        <taxon>Fungi</taxon>
        <taxon>Fungi incertae sedis</taxon>
        <taxon>Mucoromycota</taxon>
        <taxon>Mucoromycotina</taxon>
        <taxon>Mucoromycetes</taxon>
        <taxon>Mucorales</taxon>
        <taxon>Cunninghamellaceae</taxon>
        <taxon>Absidia</taxon>
    </lineage>
</organism>
<dbReference type="AlphaFoldDB" id="A0A168REZ1"/>
<protein>
    <submittedName>
        <fullName evidence="2">Uncharacterized protein</fullName>
    </submittedName>
</protein>
<sequence>MYMSLDSLQLFGLYNAHGIVMDLRNVFRRMIQVGFIDGIGLRAMVKAMFGVVVKLMSNGNKLFAFLSDMKQWWSRPWHRRRPYCRRHRRSRSSAKRKRNDAKGKS</sequence>
<keyword evidence="3" id="KW-1185">Reference proteome</keyword>
<dbReference type="Proteomes" id="UP000078561">
    <property type="component" value="Unassembled WGS sequence"/>
</dbReference>